<sequence>GHVCCYPYLPDWIAITKVSSDPVAVAAAVLEALGVAPALAARVAGDVPRDGACDADHADGTARVVRAAVERGELEPGVLEGMRVWLGGR</sequence>
<dbReference type="GeneID" id="25727850"/>
<keyword evidence="2" id="KW-1185">Reference proteome</keyword>
<dbReference type="AlphaFoldDB" id="A0A0D2MRU9"/>
<evidence type="ECO:0000313" key="2">
    <source>
        <dbReference type="Proteomes" id="UP000054498"/>
    </source>
</evidence>
<name>A0A0D2MRU9_9CHLO</name>
<dbReference type="RefSeq" id="XP_013896315.1">
    <property type="nucleotide sequence ID" value="XM_014040861.1"/>
</dbReference>
<gene>
    <name evidence="1" type="ORF">MNEG_10665</name>
</gene>
<dbReference type="Proteomes" id="UP000054498">
    <property type="component" value="Unassembled WGS sequence"/>
</dbReference>
<reference evidence="1 2" key="1">
    <citation type="journal article" date="2013" name="BMC Genomics">
        <title>Reconstruction of the lipid metabolism for the microalga Monoraphidium neglectum from its genome sequence reveals characteristics suitable for biofuel production.</title>
        <authorList>
            <person name="Bogen C."/>
            <person name="Al-Dilaimi A."/>
            <person name="Albersmeier A."/>
            <person name="Wichmann J."/>
            <person name="Grundmann M."/>
            <person name="Rupp O."/>
            <person name="Lauersen K.J."/>
            <person name="Blifernez-Klassen O."/>
            <person name="Kalinowski J."/>
            <person name="Goesmann A."/>
            <person name="Mussgnug J.H."/>
            <person name="Kruse O."/>
        </authorList>
    </citation>
    <scope>NUCLEOTIDE SEQUENCE [LARGE SCALE GENOMIC DNA]</scope>
    <source>
        <strain evidence="1 2">SAG 48.87</strain>
    </source>
</reference>
<accession>A0A0D2MRU9</accession>
<dbReference type="KEGG" id="mng:MNEG_10665"/>
<protein>
    <submittedName>
        <fullName evidence="1">Uncharacterized protein</fullName>
    </submittedName>
</protein>
<dbReference type="EMBL" id="KK102630">
    <property type="protein sequence ID" value="KIY97295.1"/>
    <property type="molecule type" value="Genomic_DNA"/>
</dbReference>
<feature type="non-terminal residue" evidence="1">
    <location>
        <position position="1"/>
    </location>
</feature>
<evidence type="ECO:0000313" key="1">
    <source>
        <dbReference type="EMBL" id="KIY97295.1"/>
    </source>
</evidence>
<proteinExistence type="predicted"/>
<organism evidence="1 2">
    <name type="scientific">Monoraphidium neglectum</name>
    <dbReference type="NCBI Taxonomy" id="145388"/>
    <lineage>
        <taxon>Eukaryota</taxon>
        <taxon>Viridiplantae</taxon>
        <taxon>Chlorophyta</taxon>
        <taxon>core chlorophytes</taxon>
        <taxon>Chlorophyceae</taxon>
        <taxon>CS clade</taxon>
        <taxon>Sphaeropleales</taxon>
        <taxon>Selenastraceae</taxon>
        <taxon>Monoraphidium</taxon>
    </lineage>
</organism>